<evidence type="ECO:0000313" key="1">
    <source>
        <dbReference type="EMBL" id="MWB95171.1"/>
    </source>
</evidence>
<sequence>MIDFSTIDYLKKGSLKQVQAFEVLTQHKVLSKMAPYDPILAGTIPINIAIDNSDLDILCYWEDKAPFIAMLEFHFSKENQFTLRETVIDAHETVIANFRIENFEIEIFGQNIPVRNQNGYLHLLIEHEILESKEESFRLEIIKLKQKGYKTEPAFALLLGLKGNPFEALLKYKM</sequence>
<dbReference type="AlphaFoldDB" id="A0A6I4NLX7"/>
<name>A0A6I4NLX7_9FLAO</name>
<evidence type="ECO:0000313" key="2">
    <source>
        <dbReference type="Proteomes" id="UP000471501"/>
    </source>
</evidence>
<organism evidence="1 2">
    <name type="scientific">Flavobacterium hydrocarbonoxydans</name>
    <dbReference type="NCBI Taxonomy" id="2683249"/>
    <lineage>
        <taxon>Bacteria</taxon>
        <taxon>Pseudomonadati</taxon>
        <taxon>Bacteroidota</taxon>
        <taxon>Flavobacteriia</taxon>
        <taxon>Flavobacteriales</taxon>
        <taxon>Flavobacteriaceae</taxon>
        <taxon>Flavobacterium</taxon>
    </lineage>
</organism>
<dbReference type="Proteomes" id="UP000471501">
    <property type="component" value="Unassembled WGS sequence"/>
</dbReference>
<dbReference type="RefSeq" id="WP_160375090.1">
    <property type="nucleotide sequence ID" value="NZ_WSTB01000006.1"/>
</dbReference>
<keyword evidence="2" id="KW-1185">Reference proteome</keyword>
<dbReference type="EMBL" id="WSTB01000006">
    <property type="protein sequence ID" value="MWB95171.1"/>
    <property type="molecule type" value="Genomic_DNA"/>
</dbReference>
<dbReference type="InterPro" id="IPR025365">
    <property type="entry name" value="DUF4269"/>
</dbReference>
<comment type="caution">
    <text evidence="1">The sequence shown here is derived from an EMBL/GenBank/DDBJ whole genome shotgun (WGS) entry which is preliminary data.</text>
</comment>
<reference evidence="1 2" key="1">
    <citation type="submission" date="2019-12" db="EMBL/GenBank/DDBJ databases">
        <authorList>
            <person name="Kim Y.S."/>
        </authorList>
    </citation>
    <scope>NUCLEOTIDE SEQUENCE [LARGE SCALE GENOMIC DNA]</scope>
    <source>
        <strain evidence="1 2">GA093</strain>
    </source>
</reference>
<dbReference type="Pfam" id="PF14091">
    <property type="entry name" value="DUF4269"/>
    <property type="match status" value="1"/>
</dbReference>
<accession>A0A6I4NLX7</accession>
<proteinExistence type="predicted"/>
<protein>
    <submittedName>
        <fullName evidence="1">DUF4269 domain-containing protein</fullName>
    </submittedName>
</protein>
<gene>
    <name evidence="1" type="ORF">GON26_12435</name>
</gene>